<sequence length="59" mass="7065">MSVINFNQMFQSHDALPFWHWHLFGPHMERQQQQTANAPCSTNNYQFKTRIGQLEEETL</sequence>
<organism evidence="1">
    <name type="scientific">Anguilla anguilla</name>
    <name type="common">European freshwater eel</name>
    <name type="synonym">Muraena anguilla</name>
    <dbReference type="NCBI Taxonomy" id="7936"/>
    <lineage>
        <taxon>Eukaryota</taxon>
        <taxon>Metazoa</taxon>
        <taxon>Chordata</taxon>
        <taxon>Craniata</taxon>
        <taxon>Vertebrata</taxon>
        <taxon>Euteleostomi</taxon>
        <taxon>Actinopterygii</taxon>
        <taxon>Neopterygii</taxon>
        <taxon>Teleostei</taxon>
        <taxon>Anguilliformes</taxon>
        <taxon>Anguillidae</taxon>
        <taxon>Anguilla</taxon>
    </lineage>
</organism>
<reference evidence="1" key="2">
    <citation type="journal article" date="2015" name="Fish Shellfish Immunol.">
        <title>Early steps in the European eel (Anguilla anguilla)-Vibrio vulnificus interaction in the gills: Role of the RtxA13 toxin.</title>
        <authorList>
            <person name="Callol A."/>
            <person name="Pajuelo D."/>
            <person name="Ebbesson L."/>
            <person name="Teles M."/>
            <person name="MacKenzie S."/>
            <person name="Amaro C."/>
        </authorList>
    </citation>
    <scope>NUCLEOTIDE SEQUENCE</scope>
</reference>
<dbReference type="EMBL" id="GBXM01028563">
    <property type="protein sequence ID" value="JAH80014.1"/>
    <property type="molecule type" value="Transcribed_RNA"/>
</dbReference>
<reference evidence="1" key="1">
    <citation type="submission" date="2014-11" db="EMBL/GenBank/DDBJ databases">
        <authorList>
            <person name="Amaro Gonzalez C."/>
        </authorList>
    </citation>
    <scope>NUCLEOTIDE SEQUENCE</scope>
</reference>
<accession>A0A0E9VPF0</accession>
<protein>
    <submittedName>
        <fullName evidence="1">Uncharacterized protein</fullName>
    </submittedName>
</protein>
<evidence type="ECO:0000313" key="1">
    <source>
        <dbReference type="EMBL" id="JAH80014.1"/>
    </source>
</evidence>
<proteinExistence type="predicted"/>
<name>A0A0E9VPF0_ANGAN</name>
<dbReference type="AlphaFoldDB" id="A0A0E9VPF0"/>